<dbReference type="Proteomes" id="UP001597055">
    <property type="component" value="Unassembled WGS sequence"/>
</dbReference>
<name>A0ABW3AH41_9MICO</name>
<dbReference type="Gene3D" id="3.40.50.2300">
    <property type="match status" value="2"/>
</dbReference>
<keyword evidence="2 5" id="KW-0238">DNA-binding</keyword>
<evidence type="ECO:0000313" key="5">
    <source>
        <dbReference type="EMBL" id="MFD0790268.1"/>
    </source>
</evidence>
<dbReference type="Pfam" id="PF00356">
    <property type="entry name" value="LacI"/>
    <property type="match status" value="1"/>
</dbReference>
<keyword evidence="3" id="KW-0804">Transcription</keyword>
<dbReference type="SUPFAM" id="SSF47413">
    <property type="entry name" value="lambda repressor-like DNA-binding domains"/>
    <property type="match status" value="1"/>
</dbReference>
<sequence length="343" mass="36324">MARPCGRGAAIATSVTLSDVAAEAGVSIATASRALAGKPRVSQEMIVRVREVAAKLGYRVNPVARALREGSSRLIGMIVPVIGIPFFARLVDAIEDELNRSGYELLLADSHGFVEEENRRLQVFRDRRVDGIIVIPSDRKASGPVLRSVSAEIPLVEVDRATAKPLADFVGVDNEVGMRLIIEHLRDRQVKTLGYAGGDDASSNGVERFASVQRLAGDNDISVTSAFRSEYSIAAGAAAADALLASGVLPDAIVAGSDQIAVGLIARLREHGFEVPRDTLVTGFDGGELADVFWPTLTTAVQPVSAIAADAVSFLVSRINEGEGAFRRNLLAPELQIGASTTR</sequence>
<keyword evidence="1" id="KW-0805">Transcription regulation</keyword>
<dbReference type="CDD" id="cd06267">
    <property type="entry name" value="PBP1_LacI_sugar_binding-like"/>
    <property type="match status" value="1"/>
</dbReference>
<dbReference type="Pfam" id="PF13377">
    <property type="entry name" value="Peripla_BP_3"/>
    <property type="match status" value="1"/>
</dbReference>
<evidence type="ECO:0000256" key="1">
    <source>
        <dbReference type="ARBA" id="ARBA00023015"/>
    </source>
</evidence>
<feature type="domain" description="HTH lacI-type" evidence="4">
    <location>
        <begin position="15"/>
        <end position="69"/>
    </location>
</feature>
<comment type="caution">
    <text evidence="5">The sequence shown here is derived from an EMBL/GenBank/DDBJ whole genome shotgun (WGS) entry which is preliminary data.</text>
</comment>
<dbReference type="CDD" id="cd01392">
    <property type="entry name" value="HTH_LacI"/>
    <property type="match status" value="1"/>
</dbReference>
<dbReference type="PROSITE" id="PS00356">
    <property type="entry name" value="HTH_LACI_1"/>
    <property type="match status" value="1"/>
</dbReference>
<dbReference type="InterPro" id="IPR046335">
    <property type="entry name" value="LacI/GalR-like_sensor"/>
</dbReference>
<evidence type="ECO:0000256" key="2">
    <source>
        <dbReference type="ARBA" id="ARBA00023125"/>
    </source>
</evidence>
<dbReference type="SMART" id="SM00354">
    <property type="entry name" value="HTH_LACI"/>
    <property type="match status" value="1"/>
</dbReference>
<accession>A0ABW3AH41</accession>
<dbReference type="RefSeq" id="WP_378771816.1">
    <property type="nucleotide sequence ID" value="NZ_JBHTII010000001.1"/>
</dbReference>
<keyword evidence="6" id="KW-1185">Reference proteome</keyword>
<protein>
    <submittedName>
        <fullName evidence="5">LacI family DNA-binding transcriptional regulator</fullName>
    </submittedName>
</protein>
<dbReference type="PANTHER" id="PTHR30146">
    <property type="entry name" value="LACI-RELATED TRANSCRIPTIONAL REPRESSOR"/>
    <property type="match status" value="1"/>
</dbReference>
<gene>
    <name evidence="5" type="ORF">ACFQ0P_07660</name>
</gene>
<evidence type="ECO:0000259" key="4">
    <source>
        <dbReference type="PROSITE" id="PS50932"/>
    </source>
</evidence>
<dbReference type="PANTHER" id="PTHR30146:SF153">
    <property type="entry name" value="LACTOSE OPERON REPRESSOR"/>
    <property type="match status" value="1"/>
</dbReference>
<dbReference type="InterPro" id="IPR028082">
    <property type="entry name" value="Peripla_BP_I"/>
</dbReference>
<dbReference type="Gene3D" id="1.10.260.40">
    <property type="entry name" value="lambda repressor-like DNA-binding domains"/>
    <property type="match status" value="1"/>
</dbReference>
<reference evidence="6" key="1">
    <citation type="journal article" date="2019" name="Int. J. Syst. Evol. Microbiol.">
        <title>The Global Catalogue of Microorganisms (GCM) 10K type strain sequencing project: providing services to taxonomists for standard genome sequencing and annotation.</title>
        <authorList>
            <consortium name="The Broad Institute Genomics Platform"/>
            <consortium name="The Broad Institute Genome Sequencing Center for Infectious Disease"/>
            <person name="Wu L."/>
            <person name="Ma J."/>
        </authorList>
    </citation>
    <scope>NUCLEOTIDE SEQUENCE [LARGE SCALE GENOMIC DNA]</scope>
    <source>
        <strain evidence="6">CCUG 54523</strain>
    </source>
</reference>
<dbReference type="InterPro" id="IPR010982">
    <property type="entry name" value="Lambda_DNA-bd_dom_sf"/>
</dbReference>
<dbReference type="EMBL" id="JBHTII010000001">
    <property type="protein sequence ID" value="MFD0790268.1"/>
    <property type="molecule type" value="Genomic_DNA"/>
</dbReference>
<dbReference type="InterPro" id="IPR000843">
    <property type="entry name" value="HTH_LacI"/>
</dbReference>
<proteinExistence type="predicted"/>
<dbReference type="PROSITE" id="PS50932">
    <property type="entry name" value="HTH_LACI_2"/>
    <property type="match status" value="1"/>
</dbReference>
<dbReference type="GO" id="GO:0003677">
    <property type="term" value="F:DNA binding"/>
    <property type="evidence" value="ECO:0007669"/>
    <property type="project" value="UniProtKB-KW"/>
</dbReference>
<evidence type="ECO:0000256" key="3">
    <source>
        <dbReference type="ARBA" id="ARBA00023163"/>
    </source>
</evidence>
<dbReference type="SUPFAM" id="SSF53822">
    <property type="entry name" value="Periplasmic binding protein-like I"/>
    <property type="match status" value="1"/>
</dbReference>
<evidence type="ECO:0000313" key="6">
    <source>
        <dbReference type="Proteomes" id="UP001597055"/>
    </source>
</evidence>
<organism evidence="5 6">
    <name type="scientific">Microbacterium insulae</name>
    <dbReference type="NCBI Taxonomy" id="483014"/>
    <lineage>
        <taxon>Bacteria</taxon>
        <taxon>Bacillati</taxon>
        <taxon>Actinomycetota</taxon>
        <taxon>Actinomycetes</taxon>
        <taxon>Micrococcales</taxon>
        <taxon>Microbacteriaceae</taxon>
        <taxon>Microbacterium</taxon>
    </lineage>
</organism>